<keyword evidence="1" id="KW-1133">Transmembrane helix</keyword>
<accession>A0A2N5M9T7</accession>
<dbReference type="EMBL" id="PGUY01000013">
    <property type="protein sequence ID" value="PLT31107.1"/>
    <property type="molecule type" value="Genomic_DNA"/>
</dbReference>
<sequence>MTLQSKLKKGTLIAAMSLGITFMSTAPGTTALAASDNSAQQLVDSLNVLKLDHVDYLYAYLQSVNLSGKEYSQIVKNTNRANQIIRNTNDVENLPNSAKVELLRIMMENVKLLQLKAVAIDDKGKPVDLINYRPGTTGLKIQLTDLNGKLLATFDPTLADLNAQALLAKINALQEAVKAVKKMSESGKFVAMPSASLPNTATELPTMIALGGLLVVLGGAALVPAVIYTRKTKQPAGA</sequence>
<comment type="caution">
    <text evidence="3">The sequence shown here is derived from an EMBL/GenBank/DDBJ whole genome shotgun (WGS) entry which is preliminary data.</text>
</comment>
<evidence type="ECO:0000313" key="3">
    <source>
        <dbReference type="EMBL" id="PLT31107.1"/>
    </source>
</evidence>
<keyword evidence="4" id="KW-1185">Reference proteome</keyword>
<dbReference type="OrthoDB" id="2872424at2"/>
<name>A0A2N5M9T7_9BACI</name>
<dbReference type="AlphaFoldDB" id="A0A2N5M9T7"/>
<reference evidence="3 4" key="1">
    <citation type="submission" date="2017-11" db="EMBL/GenBank/DDBJ databases">
        <title>Comparitive Functional Genomics of Dry Heat Resistant strains isolated from the Viking Spacecraft.</title>
        <authorList>
            <person name="Seuylemezian A."/>
            <person name="Cooper K."/>
            <person name="Vaishampayan P."/>
        </authorList>
    </citation>
    <scope>NUCLEOTIDE SEQUENCE [LARGE SCALE GENOMIC DNA]</scope>
    <source>
        <strain evidence="3 4">V1-29</strain>
    </source>
</reference>
<feature type="transmembrane region" description="Helical" evidence="1">
    <location>
        <begin position="207"/>
        <end position="228"/>
    </location>
</feature>
<feature type="chain" id="PRO_5038994315" evidence="2">
    <location>
        <begin position="27"/>
        <end position="238"/>
    </location>
</feature>
<keyword evidence="1" id="KW-0472">Membrane</keyword>
<evidence type="ECO:0000256" key="2">
    <source>
        <dbReference type="SAM" id="SignalP"/>
    </source>
</evidence>
<gene>
    <name evidence="3" type="ORF">CUU66_04720</name>
</gene>
<evidence type="ECO:0000313" key="4">
    <source>
        <dbReference type="Proteomes" id="UP000234748"/>
    </source>
</evidence>
<evidence type="ECO:0000256" key="1">
    <source>
        <dbReference type="SAM" id="Phobius"/>
    </source>
</evidence>
<keyword evidence="1" id="KW-0812">Transmembrane</keyword>
<proteinExistence type="predicted"/>
<organism evidence="3 4">
    <name type="scientific">Peribacillus deserti</name>
    <dbReference type="NCBI Taxonomy" id="673318"/>
    <lineage>
        <taxon>Bacteria</taxon>
        <taxon>Bacillati</taxon>
        <taxon>Bacillota</taxon>
        <taxon>Bacilli</taxon>
        <taxon>Bacillales</taxon>
        <taxon>Bacillaceae</taxon>
        <taxon>Peribacillus</taxon>
    </lineage>
</organism>
<feature type="signal peptide" evidence="2">
    <location>
        <begin position="1"/>
        <end position="26"/>
    </location>
</feature>
<protein>
    <submittedName>
        <fullName evidence="3">Cell wall anchor protein</fullName>
    </submittedName>
</protein>
<keyword evidence="2" id="KW-0732">Signal</keyword>
<dbReference type="RefSeq" id="WP_101640519.1">
    <property type="nucleotide sequence ID" value="NZ_PGUY01000013.1"/>
</dbReference>
<dbReference type="Proteomes" id="UP000234748">
    <property type="component" value="Unassembled WGS sequence"/>
</dbReference>